<dbReference type="Proteomes" id="UP000199114">
    <property type="component" value="Unassembled WGS sequence"/>
</dbReference>
<protein>
    <submittedName>
        <fullName evidence="2">Uncharacterized protein</fullName>
    </submittedName>
</protein>
<keyword evidence="3" id="KW-1185">Reference proteome</keyword>
<name>A0A1H9G264_9EURY</name>
<feature type="compositionally biased region" description="Gly residues" evidence="1">
    <location>
        <begin position="234"/>
        <end position="250"/>
    </location>
</feature>
<dbReference type="AlphaFoldDB" id="A0A1H9G264"/>
<gene>
    <name evidence="2" type="ORF">SAMN04489841_1752</name>
</gene>
<reference evidence="3" key="1">
    <citation type="submission" date="2016-10" db="EMBL/GenBank/DDBJ databases">
        <authorList>
            <person name="Varghese N."/>
            <person name="Submissions S."/>
        </authorList>
    </citation>
    <scope>NUCLEOTIDE SEQUENCE [LARGE SCALE GENOMIC DNA]</scope>
    <source>
        <strain evidence="3">DSM 25055</strain>
    </source>
</reference>
<feature type="compositionally biased region" description="Basic and acidic residues" evidence="1">
    <location>
        <begin position="111"/>
        <end position="123"/>
    </location>
</feature>
<dbReference type="STRING" id="1186196.SAMN04489841_1752"/>
<proteinExistence type="predicted"/>
<dbReference type="EMBL" id="FOFD01000002">
    <property type="protein sequence ID" value="SEQ44224.1"/>
    <property type="molecule type" value="Genomic_DNA"/>
</dbReference>
<dbReference type="OrthoDB" id="205583at2157"/>
<feature type="compositionally biased region" description="Acidic residues" evidence="1">
    <location>
        <begin position="216"/>
        <end position="231"/>
    </location>
</feature>
<feature type="region of interest" description="Disordered" evidence="1">
    <location>
        <begin position="14"/>
        <end position="34"/>
    </location>
</feature>
<feature type="compositionally biased region" description="Basic and acidic residues" evidence="1">
    <location>
        <begin position="174"/>
        <end position="186"/>
    </location>
</feature>
<evidence type="ECO:0000256" key="1">
    <source>
        <dbReference type="SAM" id="MobiDB-lite"/>
    </source>
</evidence>
<feature type="compositionally biased region" description="Basic and acidic residues" evidence="1">
    <location>
        <begin position="266"/>
        <end position="282"/>
    </location>
</feature>
<evidence type="ECO:0000313" key="2">
    <source>
        <dbReference type="EMBL" id="SEQ44224.1"/>
    </source>
</evidence>
<evidence type="ECO:0000313" key="3">
    <source>
        <dbReference type="Proteomes" id="UP000199114"/>
    </source>
</evidence>
<organism evidence="2 3">
    <name type="scientific">Natrinema salaciae</name>
    <dbReference type="NCBI Taxonomy" id="1186196"/>
    <lineage>
        <taxon>Archaea</taxon>
        <taxon>Methanobacteriati</taxon>
        <taxon>Methanobacteriota</taxon>
        <taxon>Stenosarchaea group</taxon>
        <taxon>Halobacteria</taxon>
        <taxon>Halobacteriales</taxon>
        <taxon>Natrialbaceae</taxon>
        <taxon>Natrinema</taxon>
    </lineage>
</organism>
<sequence>MTDSQLQDRVREVLNRADESSVSMLSEDGPDGETGLVEAAAEANGILESADSDELLAAVGLDTLEDGTEPASIPEAIARGEQENVEDLHRLLRLSKLADRTDEASLEGAVDDLREAIGERAESTTETAASAADGDDDGGEPAAAEGNADAAENEAAKSGTADRGETESEPTDDVGDRLRSAMRDSFGEFGDEISQLKARLESAHAGSAGSGAADDSAGDETPEAETDEDEGGDRGLLGSGLDGGNRGTPGGPSRHSTMAPPPSQRADMRGPVRHSTMPDKHG</sequence>
<feature type="compositionally biased region" description="Low complexity" evidence="1">
    <location>
        <begin position="203"/>
        <end position="215"/>
    </location>
</feature>
<feature type="region of interest" description="Disordered" evidence="1">
    <location>
        <begin position="99"/>
        <end position="282"/>
    </location>
</feature>
<accession>A0A1H9G264</accession>
<feature type="compositionally biased region" description="Low complexity" evidence="1">
    <location>
        <begin position="140"/>
        <end position="150"/>
    </location>
</feature>
<dbReference type="RefSeq" id="WP_090616517.1">
    <property type="nucleotide sequence ID" value="NZ_FOFD01000002.1"/>
</dbReference>